<dbReference type="Gene3D" id="3.10.180.10">
    <property type="entry name" value="2,3-Dihydroxybiphenyl 1,2-Dioxygenase, domain 1"/>
    <property type="match status" value="1"/>
</dbReference>
<dbReference type="GO" id="GO:0051213">
    <property type="term" value="F:dioxygenase activity"/>
    <property type="evidence" value="ECO:0007669"/>
    <property type="project" value="UniProtKB-KW"/>
</dbReference>
<dbReference type="Pfam" id="PF00903">
    <property type="entry name" value="Glyoxalase"/>
    <property type="match status" value="1"/>
</dbReference>
<keyword evidence="2" id="KW-0223">Dioxygenase</keyword>
<dbReference type="KEGG" id="amr:AM1_2911"/>
<organism evidence="2 3">
    <name type="scientific">Acaryochloris marina (strain MBIC 11017)</name>
    <dbReference type="NCBI Taxonomy" id="329726"/>
    <lineage>
        <taxon>Bacteria</taxon>
        <taxon>Bacillati</taxon>
        <taxon>Cyanobacteriota</taxon>
        <taxon>Cyanophyceae</taxon>
        <taxon>Acaryochloridales</taxon>
        <taxon>Acaryochloridaceae</taxon>
        <taxon>Acaryochloris</taxon>
    </lineage>
</organism>
<dbReference type="Proteomes" id="UP000000268">
    <property type="component" value="Chromosome"/>
</dbReference>
<dbReference type="STRING" id="329726.AM1_2911"/>
<protein>
    <submittedName>
        <fullName evidence="2">Glyoxalase/bleomycin resistance protein/dioxygenase</fullName>
    </submittedName>
</protein>
<dbReference type="AlphaFoldDB" id="B0CBC5"/>
<sequence length="127" mass="14213">MTVTQFLHAALLVQDLERSRQFYGELLGLTECPRPFDFSGAWYQIGPQQLHIMVSPEYSAQQADQERWGRNRHVALAVSNLEDCQTQLKAAGVTYQLSHSGRAALFVHDPDGNIIELSQVDAPSSQN</sequence>
<dbReference type="InterPro" id="IPR004360">
    <property type="entry name" value="Glyas_Fos-R_dOase_dom"/>
</dbReference>
<keyword evidence="3" id="KW-1185">Reference proteome</keyword>
<dbReference type="OrthoDB" id="192739at2"/>
<dbReference type="PROSITE" id="PS51819">
    <property type="entry name" value="VOC"/>
    <property type="match status" value="1"/>
</dbReference>
<evidence type="ECO:0000259" key="1">
    <source>
        <dbReference type="PROSITE" id="PS51819"/>
    </source>
</evidence>
<gene>
    <name evidence="2" type="ordered locus">AM1_2911</name>
</gene>
<dbReference type="InterPro" id="IPR050383">
    <property type="entry name" value="GlyoxalaseI/FosfomycinResist"/>
</dbReference>
<dbReference type="SUPFAM" id="SSF54593">
    <property type="entry name" value="Glyoxalase/Bleomycin resistance protein/Dihydroxybiphenyl dioxygenase"/>
    <property type="match status" value="1"/>
</dbReference>
<keyword evidence="2" id="KW-0560">Oxidoreductase</keyword>
<dbReference type="PANTHER" id="PTHR21366">
    <property type="entry name" value="GLYOXALASE FAMILY PROTEIN"/>
    <property type="match status" value="1"/>
</dbReference>
<name>B0CBC5_ACAM1</name>
<dbReference type="InterPro" id="IPR029068">
    <property type="entry name" value="Glyas_Bleomycin-R_OHBP_Dase"/>
</dbReference>
<reference evidence="2 3" key="1">
    <citation type="journal article" date="2008" name="Proc. Natl. Acad. Sci. U.S.A.">
        <title>Niche adaptation and genome expansion in the chlorophyll d-producing cyanobacterium Acaryochloris marina.</title>
        <authorList>
            <person name="Swingley W.D."/>
            <person name="Chen M."/>
            <person name="Cheung P.C."/>
            <person name="Conrad A.L."/>
            <person name="Dejesa L.C."/>
            <person name="Hao J."/>
            <person name="Honchak B.M."/>
            <person name="Karbach L.E."/>
            <person name="Kurdoglu A."/>
            <person name="Lahiri S."/>
            <person name="Mastrian S.D."/>
            <person name="Miyashita H."/>
            <person name="Page L."/>
            <person name="Ramakrishna P."/>
            <person name="Satoh S."/>
            <person name="Sattley W.M."/>
            <person name="Shimada Y."/>
            <person name="Taylor H.L."/>
            <person name="Tomo T."/>
            <person name="Tsuchiya T."/>
            <person name="Wang Z.T."/>
            <person name="Raymond J."/>
            <person name="Mimuro M."/>
            <person name="Blankenship R.E."/>
            <person name="Touchman J.W."/>
        </authorList>
    </citation>
    <scope>NUCLEOTIDE SEQUENCE [LARGE SCALE GENOMIC DNA]</scope>
    <source>
        <strain evidence="3">MBIC 11017</strain>
    </source>
</reference>
<evidence type="ECO:0000313" key="2">
    <source>
        <dbReference type="EMBL" id="ABW27910.1"/>
    </source>
</evidence>
<dbReference type="HOGENOM" id="CLU_046006_12_4_3"/>
<evidence type="ECO:0000313" key="3">
    <source>
        <dbReference type="Proteomes" id="UP000000268"/>
    </source>
</evidence>
<proteinExistence type="predicted"/>
<dbReference type="PANTHER" id="PTHR21366:SF22">
    <property type="entry name" value="VOC DOMAIN-CONTAINING PROTEIN"/>
    <property type="match status" value="1"/>
</dbReference>
<dbReference type="CDD" id="cd07245">
    <property type="entry name" value="VOC_like"/>
    <property type="match status" value="1"/>
</dbReference>
<dbReference type="InterPro" id="IPR037523">
    <property type="entry name" value="VOC_core"/>
</dbReference>
<feature type="domain" description="VOC" evidence="1">
    <location>
        <begin position="5"/>
        <end position="120"/>
    </location>
</feature>
<dbReference type="EMBL" id="CP000828">
    <property type="protein sequence ID" value="ABW27910.1"/>
    <property type="molecule type" value="Genomic_DNA"/>
</dbReference>
<accession>B0CBC5</accession>
<dbReference type="eggNOG" id="COG0346">
    <property type="taxonomic scope" value="Bacteria"/>
</dbReference>
<dbReference type="RefSeq" id="WP_012163346.1">
    <property type="nucleotide sequence ID" value="NC_009925.1"/>
</dbReference>